<proteinExistence type="predicted"/>
<keyword evidence="4" id="KW-1185">Reference proteome</keyword>
<evidence type="ECO:0000256" key="1">
    <source>
        <dbReference type="SAM" id="Coils"/>
    </source>
</evidence>
<reference evidence="3 4" key="1">
    <citation type="submission" date="2023-10" db="EMBL/GenBank/DDBJ databases">
        <title>Genome-Wide Identification Analysis in wild type Solanum Pinnatisectum Reveals Some Genes Defensing Phytophthora Infestans.</title>
        <authorList>
            <person name="Sun C."/>
        </authorList>
    </citation>
    <scope>NUCLEOTIDE SEQUENCE [LARGE SCALE GENOMIC DNA]</scope>
    <source>
        <strain evidence="3">LQN</strain>
        <tissue evidence="3">Leaf</tissue>
    </source>
</reference>
<accession>A0AAV9M5J4</accession>
<dbReference type="AlphaFoldDB" id="A0AAV9M5J4"/>
<dbReference type="Proteomes" id="UP001311915">
    <property type="component" value="Unassembled WGS sequence"/>
</dbReference>
<dbReference type="PANTHER" id="PTHR47490">
    <property type="entry name" value="PROTEIN BLISTER"/>
    <property type="match status" value="1"/>
</dbReference>
<dbReference type="GO" id="GO:0040008">
    <property type="term" value="P:regulation of growth"/>
    <property type="evidence" value="ECO:0007669"/>
    <property type="project" value="InterPro"/>
</dbReference>
<dbReference type="InterPro" id="IPR044194">
    <property type="entry name" value="BLISTER"/>
</dbReference>
<feature type="signal peptide" evidence="2">
    <location>
        <begin position="1"/>
        <end position="15"/>
    </location>
</feature>
<keyword evidence="2" id="KW-0732">Signal</keyword>
<keyword evidence="1" id="KW-0175">Coiled coil</keyword>
<evidence type="ECO:0000313" key="4">
    <source>
        <dbReference type="Proteomes" id="UP001311915"/>
    </source>
</evidence>
<dbReference type="PANTHER" id="PTHR47490:SF3">
    <property type="entry name" value="GLUTATHIONE TRANSFERASE"/>
    <property type="match status" value="1"/>
</dbReference>
<dbReference type="EMBL" id="JAWPEI010000003">
    <property type="protein sequence ID" value="KAK4732677.1"/>
    <property type="molecule type" value="Genomic_DNA"/>
</dbReference>
<name>A0AAV9M5J4_9SOLN</name>
<evidence type="ECO:0000256" key="2">
    <source>
        <dbReference type="SAM" id="SignalP"/>
    </source>
</evidence>
<sequence length="160" mass="17960">MVLVLMLEVLLVTHRCPHPQLGRLGGELHLSLIPSTFQKSLLHPLPTDTYDSMAYPRDTLGLSNSENLTNSSKFSGNGSDLYKHAVEKDMGNLDNRHPFYSQKQNEDFAALEQHIEDLTQEKFSLQRALEASLTLAESLAAENSTLTDSYNQQENFGAYF</sequence>
<feature type="chain" id="PRO_5043653668" evidence="2">
    <location>
        <begin position="16"/>
        <end position="160"/>
    </location>
</feature>
<feature type="coiled-coil region" evidence="1">
    <location>
        <begin position="101"/>
        <end position="128"/>
    </location>
</feature>
<evidence type="ECO:0000313" key="3">
    <source>
        <dbReference type="EMBL" id="KAK4732677.1"/>
    </source>
</evidence>
<comment type="caution">
    <text evidence="3">The sequence shown here is derived from an EMBL/GenBank/DDBJ whole genome shotgun (WGS) entry which is preliminary data.</text>
</comment>
<organism evidence="3 4">
    <name type="scientific">Solanum pinnatisectum</name>
    <name type="common">tansyleaf nightshade</name>
    <dbReference type="NCBI Taxonomy" id="50273"/>
    <lineage>
        <taxon>Eukaryota</taxon>
        <taxon>Viridiplantae</taxon>
        <taxon>Streptophyta</taxon>
        <taxon>Embryophyta</taxon>
        <taxon>Tracheophyta</taxon>
        <taxon>Spermatophyta</taxon>
        <taxon>Magnoliopsida</taxon>
        <taxon>eudicotyledons</taxon>
        <taxon>Gunneridae</taxon>
        <taxon>Pentapetalae</taxon>
        <taxon>asterids</taxon>
        <taxon>lamiids</taxon>
        <taxon>Solanales</taxon>
        <taxon>Solanaceae</taxon>
        <taxon>Solanoideae</taxon>
        <taxon>Solaneae</taxon>
        <taxon>Solanum</taxon>
    </lineage>
</organism>
<gene>
    <name evidence="3" type="ORF">R3W88_025665</name>
</gene>
<protein>
    <submittedName>
        <fullName evidence="3">Uncharacterized protein</fullName>
    </submittedName>
</protein>